<accession>A0ACB7Z0N8</accession>
<evidence type="ECO:0000313" key="1">
    <source>
        <dbReference type="EMBL" id="KAH7859211.1"/>
    </source>
</evidence>
<protein>
    <submittedName>
        <fullName evidence="1">Uncharacterized protein</fullName>
    </submittedName>
</protein>
<keyword evidence="2" id="KW-1185">Reference proteome</keyword>
<evidence type="ECO:0000313" key="2">
    <source>
        <dbReference type="Proteomes" id="UP000828048"/>
    </source>
</evidence>
<reference evidence="1 2" key="1">
    <citation type="journal article" date="2021" name="Hortic Res">
        <title>High-quality reference genome and annotation aids understanding of berry development for evergreen blueberry (Vaccinium darrowii).</title>
        <authorList>
            <person name="Yu J."/>
            <person name="Hulse-Kemp A.M."/>
            <person name="Babiker E."/>
            <person name="Staton M."/>
        </authorList>
    </citation>
    <scope>NUCLEOTIDE SEQUENCE [LARGE SCALE GENOMIC DNA]</scope>
    <source>
        <strain evidence="2">cv. NJ 8807/NJ 8810</strain>
        <tissue evidence="1">Young leaf</tissue>
    </source>
</reference>
<proteinExistence type="predicted"/>
<name>A0ACB7Z0N8_9ERIC</name>
<comment type="caution">
    <text evidence="1">The sequence shown here is derived from an EMBL/GenBank/DDBJ whole genome shotgun (WGS) entry which is preliminary data.</text>
</comment>
<organism evidence="1 2">
    <name type="scientific">Vaccinium darrowii</name>
    <dbReference type="NCBI Taxonomy" id="229202"/>
    <lineage>
        <taxon>Eukaryota</taxon>
        <taxon>Viridiplantae</taxon>
        <taxon>Streptophyta</taxon>
        <taxon>Embryophyta</taxon>
        <taxon>Tracheophyta</taxon>
        <taxon>Spermatophyta</taxon>
        <taxon>Magnoliopsida</taxon>
        <taxon>eudicotyledons</taxon>
        <taxon>Gunneridae</taxon>
        <taxon>Pentapetalae</taxon>
        <taxon>asterids</taxon>
        <taxon>Ericales</taxon>
        <taxon>Ericaceae</taxon>
        <taxon>Vaccinioideae</taxon>
        <taxon>Vaccinieae</taxon>
        <taxon>Vaccinium</taxon>
    </lineage>
</organism>
<sequence length="101" mass="10913">MDDFLRSTIKGDCWVEPYSVELLPSGELLVLDSANNNLCKISAHCLNGLQQEQGSRGGGHLDGPSEDAKFSNVFDVIYIGNSCSLLVIDRKPGNSRNSTAL</sequence>
<dbReference type="Proteomes" id="UP000828048">
    <property type="component" value="Chromosome 3"/>
</dbReference>
<gene>
    <name evidence="1" type="ORF">Vadar_033193</name>
</gene>
<dbReference type="EMBL" id="CM037153">
    <property type="protein sequence ID" value="KAH7859211.1"/>
    <property type="molecule type" value="Genomic_DNA"/>
</dbReference>